<dbReference type="AlphaFoldDB" id="E6SPE4"/>
<dbReference type="EMBL" id="CP002352">
    <property type="protein sequence ID" value="ADV42833.1"/>
    <property type="molecule type" value="Genomic_DNA"/>
</dbReference>
<reference key="1">
    <citation type="submission" date="2010-11" db="EMBL/GenBank/DDBJ databases">
        <title>The complete genome of Bacteroides helcogenes P 36-108.</title>
        <authorList>
            <consortium name="US DOE Joint Genome Institute (JGI-PGF)"/>
            <person name="Lucas S."/>
            <person name="Copeland A."/>
            <person name="Lapidus A."/>
            <person name="Bruce D."/>
            <person name="Goodwin L."/>
            <person name="Pitluck S."/>
            <person name="Kyrpides N."/>
            <person name="Mavromatis K."/>
            <person name="Ivanova N."/>
            <person name="Zeytun A."/>
            <person name="Brettin T."/>
            <person name="Detter J.C."/>
            <person name="Tapia R."/>
            <person name="Han C."/>
            <person name="Land M."/>
            <person name="Hauser L."/>
            <person name="Markowitz V."/>
            <person name="Cheng J.-F."/>
            <person name="Hugenholtz P."/>
            <person name="Woyke T."/>
            <person name="Wu D."/>
            <person name="Gronow S."/>
            <person name="Wellnitz S."/>
            <person name="Brambilla E."/>
            <person name="Klenk H.-P."/>
            <person name="Eisen J.A."/>
        </authorList>
    </citation>
    <scope>NUCLEOTIDE SEQUENCE</scope>
    <source>
        <strain>P 36-108</strain>
    </source>
</reference>
<dbReference type="Proteomes" id="UP000008630">
    <property type="component" value="Chromosome"/>
</dbReference>
<gene>
    <name evidence="1" type="ordered locus">Bache_0813</name>
</gene>
<protein>
    <recommendedName>
        <fullName evidence="3">Tight junction protein ZO-3</fullName>
    </recommendedName>
</protein>
<name>E6SPE4_BACT6</name>
<accession>E6SPE4</accession>
<evidence type="ECO:0008006" key="3">
    <source>
        <dbReference type="Google" id="ProtNLM"/>
    </source>
</evidence>
<keyword evidence="2" id="KW-1185">Reference proteome</keyword>
<sequence>MKNTLHFIPILLSISIYSIYACQQKVEINENKSYFNIDPKDRQIVLSVSLNDSIKARLGFDTGGYLILDSSFCATHPDVMHNLIPDTILQSGSGWTKSTVSSFIYNNAPTVKIGDKKMMYDGVKIYNWKKYMNTTNSEGIINIPYNDSTYVWELNFEHGYMEIHTAYDFKIPQNSFIFPLVKKKEYPSLLYVKLPIKVKSSDNTTMTMKRLFMIDTGMAWDMVLMSKAEEFAFFNKQENTVWTKYLRSYHRYCTVDATLSDSFDIDSLRIYTFDNINIGPSHYLIGQNFLKRFNVFFDMKHRQLGLQPVSNFRRIINPLHRRFHLSVEMNSQKKWIITKMADSKGNYYKNAGLKEGDEVKALNGKHYKNFTYKEQDDFEKQDTLMYDIVRKGKPLRIKVVVNKSEIQGD</sequence>
<evidence type="ECO:0000313" key="1">
    <source>
        <dbReference type="EMBL" id="ADV42833.1"/>
    </source>
</evidence>
<organism evidence="1 2">
    <name type="scientific">Bacteroides helcogenes (strain ATCC 35417 / DSM 20613 / JCM 6297 / CCUG 15421 / P 36-108)</name>
    <dbReference type="NCBI Taxonomy" id="693979"/>
    <lineage>
        <taxon>Bacteria</taxon>
        <taxon>Pseudomonadati</taxon>
        <taxon>Bacteroidota</taxon>
        <taxon>Bacteroidia</taxon>
        <taxon>Bacteroidales</taxon>
        <taxon>Bacteroidaceae</taxon>
        <taxon>Bacteroides</taxon>
    </lineage>
</organism>
<dbReference type="HOGENOM" id="CLU_643497_0_0_10"/>
<dbReference type="PROSITE" id="PS51257">
    <property type="entry name" value="PROKAR_LIPOPROTEIN"/>
    <property type="match status" value="1"/>
</dbReference>
<reference evidence="1 2" key="2">
    <citation type="journal article" date="2011" name="Stand. Genomic Sci.">
        <title>Complete genome sequence of Bacteroides helcogenes type strain (P 36-108).</title>
        <authorList>
            <person name="Pati A."/>
            <person name="Gronow S."/>
            <person name="Zeytun A."/>
            <person name="Lapidus A."/>
            <person name="Nolan M."/>
            <person name="Hammon N."/>
            <person name="Deshpande S."/>
            <person name="Cheng J.F."/>
            <person name="Tapia R."/>
            <person name="Han C."/>
            <person name="Goodwin L."/>
            <person name="Pitluck S."/>
            <person name="Liolios K."/>
            <person name="Pagani I."/>
            <person name="Ivanova N."/>
            <person name="Mavromatis K."/>
            <person name="Chen A."/>
            <person name="Palaniappan K."/>
            <person name="Land M."/>
            <person name="Hauser L."/>
            <person name="Chang Y.J."/>
            <person name="Jeffries C.D."/>
            <person name="Detter J.C."/>
            <person name="Brambilla E."/>
            <person name="Rohde M."/>
            <person name="Goker M."/>
            <person name="Woyke T."/>
            <person name="Bristow J."/>
            <person name="Eisen J.A."/>
            <person name="Markowitz V."/>
            <person name="Hugenholtz P."/>
            <person name="Kyrpides N.C."/>
            <person name="Klenk H.P."/>
            <person name="Lucas S."/>
        </authorList>
    </citation>
    <scope>NUCLEOTIDE SEQUENCE [LARGE SCALE GENOMIC DNA]</scope>
    <source>
        <strain evidence="2">ATCC 35417 / DSM 20613 / JCM 6297 / CCUG 15421 / P 36-108</strain>
    </source>
</reference>
<dbReference type="RefSeq" id="WP_013546447.1">
    <property type="nucleotide sequence ID" value="NC_014933.1"/>
</dbReference>
<dbReference type="eggNOG" id="ENOG5030X22">
    <property type="taxonomic scope" value="Bacteria"/>
</dbReference>
<evidence type="ECO:0000313" key="2">
    <source>
        <dbReference type="Proteomes" id="UP000008630"/>
    </source>
</evidence>
<dbReference type="KEGG" id="bhl:Bache_0813"/>
<proteinExistence type="predicted"/>